<dbReference type="Pfam" id="PF07110">
    <property type="entry name" value="EthD"/>
    <property type="match status" value="1"/>
</dbReference>
<dbReference type="STRING" id="1448308.A0A2T2NQP9"/>
<dbReference type="AlphaFoldDB" id="A0A2T2NQP9"/>
<dbReference type="EMBL" id="KZ678134">
    <property type="protein sequence ID" value="PSN67733.1"/>
    <property type="molecule type" value="Genomic_DNA"/>
</dbReference>
<proteinExistence type="inferred from homology"/>
<accession>A0A2T2NQP9</accession>
<organism evidence="3 4">
    <name type="scientific">Corynespora cassiicola Philippines</name>
    <dbReference type="NCBI Taxonomy" id="1448308"/>
    <lineage>
        <taxon>Eukaryota</taxon>
        <taxon>Fungi</taxon>
        <taxon>Dikarya</taxon>
        <taxon>Ascomycota</taxon>
        <taxon>Pezizomycotina</taxon>
        <taxon>Dothideomycetes</taxon>
        <taxon>Pleosporomycetidae</taxon>
        <taxon>Pleosporales</taxon>
        <taxon>Corynesporascaceae</taxon>
        <taxon>Corynespora</taxon>
    </lineage>
</organism>
<dbReference type="SUPFAM" id="SSF54909">
    <property type="entry name" value="Dimeric alpha+beta barrel"/>
    <property type="match status" value="1"/>
</dbReference>
<protein>
    <recommendedName>
        <fullName evidence="2">EthD domain-containing protein</fullName>
    </recommendedName>
</protein>
<dbReference type="GO" id="GO:0016491">
    <property type="term" value="F:oxidoreductase activity"/>
    <property type="evidence" value="ECO:0007669"/>
    <property type="project" value="InterPro"/>
</dbReference>
<evidence type="ECO:0000313" key="3">
    <source>
        <dbReference type="EMBL" id="PSN67733.1"/>
    </source>
</evidence>
<gene>
    <name evidence="3" type="ORF">BS50DRAFT_620226</name>
</gene>
<reference evidence="3 4" key="1">
    <citation type="journal article" date="2018" name="Front. Microbiol.">
        <title>Genome-Wide Analysis of Corynespora cassiicola Leaf Fall Disease Putative Effectors.</title>
        <authorList>
            <person name="Lopez D."/>
            <person name="Ribeiro S."/>
            <person name="Label P."/>
            <person name="Fumanal B."/>
            <person name="Venisse J.S."/>
            <person name="Kohler A."/>
            <person name="de Oliveira R.R."/>
            <person name="Labutti K."/>
            <person name="Lipzen A."/>
            <person name="Lail K."/>
            <person name="Bauer D."/>
            <person name="Ohm R.A."/>
            <person name="Barry K.W."/>
            <person name="Spatafora J."/>
            <person name="Grigoriev I.V."/>
            <person name="Martin F.M."/>
            <person name="Pujade-Renaud V."/>
        </authorList>
    </citation>
    <scope>NUCLEOTIDE SEQUENCE [LARGE SCALE GENOMIC DNA]</scope>
    <source>
        <strain evidence="3 4">Philippines</strain>
    </source>
</reference>
<name>A0A2T2NQP9_CORCC</name>
<dbReference type="Proteomes" id="UP000240883">
    <property type="component" value="Unassembled WGS sequence"/>
</dbReference>
<dbReference type="OrthoDB" id="3183782at2759"/>
<dbReference type="Gene3D" id="3.30.70.100">
    <property type="match status" value="1"/>
</dbReference>
<evidence type="ECO:0000313" key="4">
    <source>
        <dbReference type="Proteomes" id="UP000240883"/>
    </source>
</evidence>
<dbReference type="InterPro" id="IPR011008">
    <property type="entry name" value="Dimeric_a/b-barrel"/>
</dbReference>
<sequence length="172" mass="18806">MAPHKEVVLKLTSMRYRKPGVSEEAFHEHARAHGPKAAAIQARHGALRVSHYHTPSSTRALLQQSLPWTIRSGFHIADHDITISVWVRMPETMTAIVMDPDFQALVGADNEMQDGERGTVDMGWEEVYVEDGRVVNVGEGGESEYPPYGAAKNVGRGSGVGNEGGAEKVIDF</sequence>
<evidence type="ECO:0000256" key="1">
    <source>
        <dbReference type="ARBA" id="ARBA00005986"/>
    </source>
</evidence>
<feature type="domain" description="EthD" evidence="2">
    <location>
        <begin position="18"/>
        <end position="111"/>
    </location>
</feature>
<evidence type="ECO:0000259" key="2">
    <source>
        <dbReference type="Pfam" id="PF07110"/>
    </source>
</evidence>
<keyword evidence="4" id="KW-1185">Reference proteome</keyword>
<comment type="similarity">
    <text evidence="1">Belongs to the tpcK family.</text>
</comment>
<dbReference type="InterPro" id="IPR009799">
    <property type="entry name" value="EthD_dom"/>
</dbReference>